<feature type="domain" description="Thiolase N-terminal" evidence="1">
    <location>
        <begin position="4"/>
        <end position="114"/>
    </location>
</feature>
<evidence type="ECO:0000259" key="1">
    <source>
        <dbReference type="Pfam" id="PF00108"/>
    </source>
</evidence>
<dbReference type="AlphaFoldDB" id="A0A916ZJG2"/>
<protein>
    <recommendedName>
        <fullName evidence="5">Thiolase family protein</fullName>
    </recommendedName>
</protein>
<organism evidence="3 4">
    <name type="scientific">Sandarakinorhabdus glacialis</name>
    <dbReference type="NCBI Taxonomy" id="1614636"/>
    <lineage>
        <taxon>Bacteria</taxon>
        <taxon>Pseudomonadati</taxon>
        <taxon>Pseudomonadota</taxon>
        <taxon>Alphaproteobacteria</taxon>
        <taxon>Sphingomonadales</taxon>
        <taxon>Sphingosinicellaceae</taxon>
        <taxon>Sandarakinorhabdus</taxon>
    </lineage>
</organism>
<dbReference type="InterPro" id="IPR020616">
    <property type="entry name" value="Thiolase_N"/>
</dbReference>
<proteinExistence type="predicted"/>
<evidence type="ECO:0000259" key="2">
    <source>
        <dbReference type="Pfam" id="PF22691"/>
    </source>
</evidence>
<keyword evidence="4" id="KW-1185">Reference proteome</keyword>
<dbReference type="InterPro" id="IPR002347">
    <property type="entry name" value="SDR_fam"/>
</dbReference>
<dbReference type="Pfam" id="PF22691">
    <property type="entry name" value="Thiolase_C_1"/>
    <property type="match status" value="1"/>
</dbReference>
<gene>
    <name evidence="3" type="ORF">GCM10011529_03540</name>
</gene>
<dbReference type="Gene3D" id="3.40.47.10">
    <property type="match status" value="1"/>
</dbReference>
<comment type="caution">
    <text evidence="3">The sequence shown here is derived from an EMBL/GenBank/DDBJ whole genome shotgun (WGS) entry which is preliminary data.</text>
</comment>
<evidence type="ECO:0000313" key="3">
    <source>
        <dbReference type="EMBL" id="GGE00590.1"/>
    </source>
</evidence>
<dbReference type="Gene3D" id="3.40.50.720">
    <property type="entry name" value="NAD(P)-binding Rossmann-like Domain"/>
    <property type="match status" value="1"/>
</dbReference>
<dbReference type="Pfam" id="PF00108">
    <property type="entry name" value="Thiolase_N"/>
    <property type="match status" value="1"/>
</dbReference>
<dbReference type="InterPro" id="IPR016039">
    <property type="entry name" value="Thiolase-like"/>
</dbReference>
<dbReference type="CDD" id="cd00829">
    <property type="entry name" value="SCP-x_thiolase"/>
    <property type="match status" value="1"/>
</dbReference>
<dbReference type="PANTHER" id="PTHR42870">
    <property type="entry name" value="ACETYL-COA C-ACETYLTRANSFERASE"/>
    <property type="match status" value="1"/>
</dbReference>
<evidence type="ECO:0008006" key="5">
    <source>
        <dbReference type="Google" id="ProtNLM"/>
    </source>
</evidence>
<dbReference type="PANTHER" id="PTHR42870:SF1">
    <property type="entry name" value="NON-SPECIFIC LIPID-TRANSFER PROTEIN-LIKE 2"/>
    <property type="match status" value="1"/>
</dbReference>
<reference evidence="3" key="2">
    <citation type="submission" date="2020-09" db="EMBL/GenBank/DDBJ databases">
        <authorList>
            <person name="Sun Q."/>
            <person name="Zhou Y."/>
        </authorList>
    </citation>
    <scope>NUCLEOTIDE SEQUENCE</scope>
    <source>
        <strain evidence="3">CGMCC 1.15519</strain>
    </source>
</reference>
<dbReference type="InterPro" id="IPR055140">
    <property type="entry name" value="Thiolase_C_2"/>
</dbReference>
<accession>A0A916ZJG2</accession>
<dbReference type="EMBL" id="BMJM01000001">
    <property type="protein sequence ID" value="GGE00590.1"/>
    <property type="molecule type" value="Genomic_DNA"/>
</dbReference>
<feature type="domain" description="Thiolase C-terminal" evidence="2">
    <location>
        <begin position="245"/>
        <end position="361"/>
    </location>
</feature>
<sequence>MSDVYVVGIDMIRFGRYPDRTVPGLAAEAALMALDDAGLTIRDMQALFCGNLGQAAGMVGQRMLAEIGQTGIPVTNVANACATGATAFRDAWMTIKAGVYDTVLAVGVEQMGKGLLGAGGGVSPEGLVGSYTMPAMFAHIGMEHSRKYGTTFAQFAKVSVKNHHHSTLNAKSMYRVETPLEEVMGAEIISYPNTKLMCSVNVDGSAAAVLMSEKKVRQLGLMDRAVRIRGSEMSSNLFAERQAAMPDFSAATRLAATNAYEQAGIGPGDVNLVELHDCFATAELVHYENLGLCADGEAGRLIDDGDTALGGRVPVNVSSGLLSKGHPLGATGIANIYEIAPPPRQGRRAAGRRRAYRADACRRRRPGGRDRLRHPRPGESVMDDLSGKVAVITGGASGIGFALARGALQRGAKVVISDIRADALAEAEAALSGEDEVLAVRADVARYDDVAALADAAIARFGTVNLLVNNAGVFAAGLA</sequence>
<reference evidence="3" key="1">
    <citation type="journal article" date="2014" name="Int. J. Syst. Evol. Microbiol.">
        <title>Complete genome sequence of Corynebacterium casei LMG S-19264T (=DSM 44701T), isolated from a smear-ripened cheese.</title>
        <authorList>
            <consortium name="US DOE Joint Genome Institute (JGI-PGF)"/>
            <person name="Walter F."/>
            <person name="Albersmeier A."/>
            <person name="Kalinowski J."/>
            <person name="Ruckert C."/>
        </authorList>
    </citation>
    <scope>NUCLEOTIDE SEQUENCE</scope>
    <source>
        <strain evidence="3">CGMCC 1.15519</strain>
    </source>
</reference>
<dbReference type="PRINTS" id="PR00081">
    <property type="entry name" value="GDHRDH"/>
</dbReference>
<name>A0A916ZJG2_9SPHN</name>
<dbReference type="SUPFAM" id="SSF51735">
    <property type="entry name" value="NAD(P)-binding Rossmann-fold domains"/>
    <property type="match status" value="1"/>
</dbReference>
<dbReference type="Proteomes" id="UP000635071">
    <property type="component" value="Unassembled WGS sequence"/>
</dbReference>
<dbReference type="InterPro" id="IPR036291">
    <property type="entry name" value="NAD(P)-bd_dom_sf"/>
</dbReference>
<evidence type="ECO:0000313" key="4">
    <source>
        <dbReference type="Proteomes" id="UP000635071"/>
    </source>
</evidence>
<dbReference type="SUPFAM" id="SSF53901">
    <property type="entry name" value="Thiolase-like"/>
    <property type="match status" value="1"/>
</dbReference>
<dbReference type="GO" id="GO:0016747">
    <property type="term" value="F:acyltransferase activity, transferring groups other than amino-acyl groups"/>
    <property type="evidence" value="ECO:0007669"/>
    <property type="project" value="InterPro"/>
</dbReference>
<dbReference type="CDD" id="cd05233">
    <property type="entry name" value="SDR_c"/>
    <property type="match status" value="1"/>
</dbReference>
<dbReference type="Pfam" id="PF00106">
    <property type="entry name" value="adh_short"/>
    <property type="match status" value="1"/>
</dbReference>